<feature type="transmembrane region" description="Helical" evidence="1">
    <location>
        <begin position="131"/>
        <end position="159"/>
    </location>
</feature>
<reference evidence="2" key="1">
    <citation type="journal article" date="2014" name="Int. J. Syst. Evol. Microbiol.">
        <title>Complete genome sequence of Corynebacterium casei LMG S-19264T (=DSM 44701T), isolated from a smear-ripened cheese.</title>
        <authorList>
            <consortium name="US DOE Joint Genome Institute (JGI-PGF)"/>
            <person name="Walter F."/>
            <person name="Albersmeier A."/>
            <person name="Kalinowski J."/>
            <person name="Ruckert C."/>
        </authorList>
    </citation>
    <scope>NUCLEOTIDE SEQUENCE</scope>
    <source>
        <strain evidence="2">CGMCC 4.7201</strain>
    </source>
</reference>
<name>A0A917ZUG0_9ACTN</name>
<feature type="transmembrane region" description="Helical" evidence="1">
    <location>
        <begin position="7"/>
        <end position="40"/>
    </location>
</feature>
<comment type="caution">
    <text evidence="2">The sequence shown here is derived from an EMBL/GenBank/DDBJ whole genome shotgun (WGS) entry which is preliminary data.</text>
</comment>
<dbReference type="AlphaFoldDB" id="A0A917ZUG0"/>
<evidence type="ECO:0000313" key="2">
    <source>
        <dbReference type="EMBL" id="GGO92333.1"/>
    </source>
</evidence>
<organism evidence="2 3">
    <name type="scientific">Wenjunlia tyrosinilytica</name>
    <dbReference type="NCBI Taxonomy" id="1544741"/>
    <lineage>
        <taxon>Bacteria</taxon>
        <taxon>Bacillati</taxon>
        <taxon>Actinomycetota</taxon>
        <taxon>Actinomycetes</taxon>
        <taxon>Kitasatosporales</taxon>
        <taxon>Streptomycetaceae</taxon>
        <taxon>Wenjunlia</taxon>
    </lineage>
</organism>
<accession>A0A917ZUG0</accession>
<proteinExistence type="predicted"/>
<sequence length="160" mass="16864">MGTAQLCLVGLVMLFGIVGVLVPGLPGVLLCWAAVLWWALAERTSLAWFVLVGATAVLLVNQVLKWLLPSRSMREAGVPWRTLAVGGVAGVVGFFLIPLIGLAIGFVLGVYAMEWLRLGGHSHAWVSTRTALRAIGFGVLIELFAALLVAGAWSGAVLFG</sequence>
<gene>
    <name evidence="2" type="ORF">GCM10012280_42270</name>
</gene>
<feature type="transmembrane region" description="Helical" evidence="1">
    <location>
        <begin position="80"/>
        <end position="111"/>
    </location>
</feature>
<evidence type="ECO:0000313" key="3">
    <source>
        <dbReference type="Proteomes" id="UP000641932"/>
    </source>
</evidence>
<keyword evidence="3" id="KW-1185">Reference proteome</keyword>
<evidence type="ECO:0000256" key="1">
    <source>
        <dbReference type="SAM" id="Phobius"/>
    </source>
</evidence>
<keyword evidence="1" id="KW-1133">Transmembrane helix</keyword>
<feature type="transmembrane region" description="Helical" evidence="1">
    <location>
        <begin position="46"/>
        <end position="68"/>
    </location>
</feature>
<dbReference type="Proteomes" id="UP000641932">
    <property type="component" value="Unassembled WGS sequence"/>
</dbReference>
<dbReference type="Pfam" id="PF04306">
    <property type="entry name" value="DUF456"/>
    <property type="match status" value="1"/>
</dbReference>
<reference evidence="2" key="2">
    <citation type="submission" date="2020-09" db="EMBL/GenBank/DDBJ databases">
        <authorList>
            <person name="Sun Q."/>
            <person name="Zhou Y."/>
        </authorList>
    </citation>
    <scope>NUCLEOTIDE SEQUENCE</scope>
    <source>
        <strain evidence="2">CGMCC 4.7201</strain>
    </source>
</reference>
<keyword evidence="1" id="KW-0472">Membrane</keyword>
<dbReference type="RefSeq" id="WP_189133323.1">
    <property type="nucleotide sequence ID" value="NZ_BMMS01000018.1"/>
</dbReference>
<dbReference type="EMBL" id="BMMS01000018">
    <property type="protein sequence ID" value="GGO92333.1"/>
    <property type="molecule type" value="Genomic_DNA"/>
</dbReference>
<protein>
    <submittedName>
        <fullName evidence="2">Membrane protein</fullName>
    </submittedName>
</protein>
<keyword evidence="1" id="KW-0812">Transmembrane</keyword>
<dbReference type="InterPro" id="IPR007403">
    <property type="entry name" value="DUF456"/>
</dbReference>